<dbReference type="RefSeq" id="WP_208244567.1">
    <property type="nucleotide sequence ID" value="NZ_JAGEPF010000016.1"/>
</dbReference>
<proteinExistence type="predicted"/>
<organism evidence="1 2">
    <name type="scientific">Actinomadura violacea</name>
    <dbReference type="NCBI Taxonomy" id="2819934"/>
    <lineage>
        <taxon>Bacteria</taxon>
        <taxon>Bacillati</taxon>
        <taxon>Actinomycetota</taxon>
        <taxon>Actinomycetes</taxon>
        <taxon>Streptosporangiales</taxon>
        <taxon>Thermomonosporaceae</taxon>
        <taxon>Actinomadura</taxon>
    </lineage>
</organism>
<evidence type="ECO:0000313" key="1">
    <source>
        <dbReference type="EMBL" id="MBO2461206.1"/>
    </source>
</evidence>
<dbReference type="EMBL" id="JAGEPF010000016">
    <property type="protein sequence ID" value="MBO2461206.1"/>
    <property type="molecule type" value="Genomic_DNA"/>
</dbReference>
<name>A0ABS3RWS1_9ACTN</name>
<evidence type="ECO:0000313" key="2">
    <source>
        <dbReference type="Proteomes" id="UP000680206"/>
    </source>
</evidence>
<comment type="caution">
    <text evidence="1">The sequence shown here is derived from an EMBL/GenBank/DDBJ whole genome shotgun (WGS) entry which is preliminary data.</text>
</comment>
<sequence length="57" mass="5853">MRLDSTLPARPADDAADGFILDVRVVQDDASRPAGQVPCDTSNGCPATCDSSCNSAV</sequence>
<reference evidence="1 2" key="1">
    <citation type="submission" date="2021-03" db="EMBL/GenBank/DDBJ databases">
        <title>Actinomadura violae sp. nov., isolated from lichen in Thailand.</title>
        <authorList>
            <person name="Kanchanasin P."/>
            <person name="Saeng-In P."/>
            <person name="Phongsopitanun W."/>
            <person name="Yuki M."/>
            <person name="Kudo T."/>
            <person name="Ohkuma M."/>
            <person name="Tanasupawat S."/>
        </authorList>
    </citation>
    <scope>NUCLEOTIDE SEQUENCE [LARGE SCALE GENOMIC DNA]</scope>
    <source>
        <strain evidence="1 2">LCR2-06</strain>
    </source>
</reference>
<keyword evidence="2" id="KW-1185">Reference proteome</keyword>
<accession>A0ABS3RWS1</accession>
<evidence type="ECO:0008006" key="3">
    <source>
        <dbReference type="Google" id="ProtNLM"/>
    </source>
</evidence>
<protein>
    <recommendedName>
        <fullName evidence="3">FxLD family lantipeptide</fullName>
    </recommendedName>
</protein>
<gene>
    <name evidence="1" type="ORF">J4709_26840</name>
</gene>
<dbReference type="Proteomes" id="UP000680206">
    <property type="component" value="Unassembled WGS sequence"/>
</dbReference>